<gene>
    <name evidence="2" type="ORF">WG66_13125</name>
</gene>
<comment type="caution">
    <text evidence="2">The sequence shown here is derived from an EMBL/GenBank/DDBJ whole genome shotgun (WGS) entry which is preliminary data.</text>
</comment>
<organism evidence="2 3">
    <name type="scientific">Moniliophthora roreri</name>
    <name type="common">Frosty pod rot fungus</name>
    <name type="synonym">Monilia roreri</name>
    <dbReference type="NCBI Taxonomy" id="221103"/>
    <lineage>
        <taxon>Eukaryota</taxon>
        <taxon>Fungi</taxon>
        <taxon>Dikarya</taxon>
        <taxon>Basidiomycota</taxon>
        <taxon>Agaricomycotina</taxon>
        <taxon>Agaricomycetes</taxon>
        <taxon>Agaricomycetidae</taxon>
        <taxon>Agaricales</taxon>
        <taxon>Marasmiineae</taxon>
        <taxon>Marasmiaceae</taxon>
        <taxon>Moniliophthora</taxon>
    </lineage>
</organism>
<dbReference type="Proteomes" id="UP000054988">
    <property type="component" value="Unassembled WGS sequence"/>
</dbReference>
<feature type="compositionally biased region" description="Basic and acidic residues" evidence="1">
    <location>
        <begin position="36"/>
        <end position="58"/>
    </location>
</feature>
<feature type="region of interest" description="Disordered" evidence="1">
    <location>
        <begin position="36"/>
        <end position="79"/>
    </location>
</feature>
<dbReference type="AlphaFoldDB" id="A0A0W0FD58"/>
<protein>
    <submittedName>
        <fullName evidence="2">Uncharacterized protein</fullName>
    </submittedName>
</protein>
<dbReference type="EMBL" id="LATX01002094">
    <property type="protein sequence ID" value="KTB34295.1"/>
    <property type="molecule type" value="Genomic_DNA"/>
</dbReference>
<accession>A0A0W0FD58</accession>
<evidence type="ECO:0000256" key="1">
    <source>
        <dbReference type="SAM" id="MobiDB-lite"/>
    </source>
</evidence>
<evidence type="ECO:0000313" key="2">
    <source>
        <dbReference type="EMBL" id="KTB34295.1"/>
    </source>
</evidence>
<proteinExistence type="predicted"/>
<name>A0A0W0FD58_MONRR</name>
<feature type="compositionally biased region" description="Acidic residues" evidence="1">
    <location>
        <begin position="59"/>
        <end position="69"/>
    </location>
</feature>
<sequence length="79" mass="8736">MLQINKLFGQVEHLEKEAETLCHRSVQVLDVLDVAHSDGGEEEEPQLRLDKGKERAMEELEDGSGDESGGESSVTEPED</sequence>
<evidence type="ECO:0000313" key="3">
    <source>
        <dbReference type="Proteomes" id="UP000054988"/>
    </source>
</evidence>
<reference evidence="2 3" key="1">
    <citation type="submission" date="2015-12" db="EMBL/GenBank/DDBJ databases">
        <title>Draft genome sequence of Moniliophthora roreri, the causal agent of frosty pod rot of cacao.</title>
        <authorList>
            <person name="Aime M.C."/>
            <person name="Diaz-Valderrama J.R."/>
            <person name="Kijpornyongpan T."/>
            <person name="Phillips-Mora W."/>
        </authorList>
    </citation>
    <scope>NUCLEOTIDE SEQUENCE [LARGE SCALE GENOMIC DNA]</scope>
    <source>
        <strain evidence="2 3">MCA 2952</strain>
    </source>
</reference>